<sequence>MKLLVTGGAGFIGSAFIQYVLQTQAQVHIVNVDKLTYAANHAWLCELEHEPRHQLERVDVSDAPALERVFARHQPDVVLHLAAESHVDRSIEGPAAFVQTNLVGTHVLLETVRHYWMQLPLARKAAFRLHHVSTDEVYGDLMDAGTPEPVREGAAYAPSSPYSASKAGADHLVLAWHRTYGLPVVLSHACNNYGPRQYPEKLIPVMIQQALQGLKLPVYGAGTQVRDWLHVDDHACALWAILQRGQIGRSYHVSAGHRLENIALVRQLCALLDELHPQGRPLGLGGRPESYASLIRHTPDRPGHDRYYALDASRLMAELAWVAQHSFEQGLRDTVKWYLANP</sequence>
<evidence type="ECO:0000256" key="2">
    <source>
        <dbReference type="ARBA" id="ARBA00001911"/>
    </source>
</evidence>
<keyword evidence="5" id="KW-0520">NAD</keyword>
<dbReference type="Gene3D" id="3.40.50.720">
    <property type="entry name" value="NAD(P)-binding Rossmann-like Domain"/>
    <property type="match status" value="1"/>
</dbReference>
<dbReference type="PANTHER" id="PTHR43000">
    <property type="entry name" value="DTDP-D-GLUCOSE 4,6-DEHYDRATASE-RELATED"/>
    <property type="match status" value="1"/>
</dbReference>
<feature type="domain" description="NAD(P)-binding" evidence="8">
    <location>
        <begin position="4"/>
        <end position="334"/>
    </location>
</feature>
<evidence type="ECO:0000256" key="1">
    <source>
        <dbReference type="ARBA" id="ARBA00001539"/>
    </source>
</evidence>
<organism evidence="9 10">
    <name type="scientific">Mesopusillimonas faecipullorum</name>
    <dbReference type="NCBI Taxonomy" id="2755040"/>
    <lineage>
        <taxon>Bacteria</taxon>
        <taxon>Pseudomonadati</taxon>
        <taxon>Pseudomonadota</taxon>
        <taxon>Betaproteobacteria</taxon>
        <taxon>Burkholderiales</taxon>
        <taxon>Alcaligenaceae</taxon>
        <taxon>Mesopusillimonas</taxon>
    </lineage>
</organism>
<dbReference type="Proteomes" id="UP000776983">
    <property type="component" value="Unassembled WGS sequence"/>
</dbReference>
<comment type="catalytic activity">
    <reaction evidence="1 7">
        <text>dTDP-alpha-D-glucose = dTDP-4-dehydro-6-deoxy-alpha-D-glucose + H2O</text>
        <dbReference type="Rhea" id="RHEA:17221"/>
        <dbReference type="ChEBI" id="CHEBI:15377"/>
        <dbReference type="ChEBI" id="CHEBI:57477"/>
        <dbReference type="ChEBI" id="CHEBI:57649"/>
        <dbReference type="EC" id="4.2.1.46"/>
    </reaction>
</comment>
<evidence type="ECO:0000313" key="10">
    <source>
        <dbReference type="Proteomes" id="UP000776983"/>
    </source>
</evidence>
<reference evidence="9 10" key="1">
    <citation type="submission" date="2020-07" db="EMBL/GenBank/DDBJ databases">
        <title>Pusillimonas sp. nov., isolated from poultry manure in Taiwan.</title>
        <authorList>
            <person name="Lin S.-Y."/>
            <person name="Tang Y.-S."/>
            <person name="Young C.-C."/>
        </authorList>
    </citation>
    <scope>NUCLEOTIDE SEQUENCE [LARGE SCALE GENOMIC DNA]</scope>
    <source>
        <strain evidence="9 10">CC-YST705</strain>
    </source>
</reference>
<comment type="cofactor">
    <cofactor evidence="2 7">
        <name>NAD(+)</name>
        <dbReference type="ChEBI" id="CHEBI:57540"/>
    </cofactor>
</comment>
<gene>
    <name evidence="9" type="primary">rfbB</name>
    <name evidence="9" type="ORF">H0484_10210</name>
</gene>
<evidence type="ECO:0000256" key="5">
    <source>
        <dbReference type="ARBA" id="ARBA00023027"/>
    </source>
</evidence>
<dbReference type="InterPro" id="IPR016040">
    <property type="entry name" value="NAD(P)-bd_dom"/>
</dbReference>
<dbReference type="EMBL" id="JACDXW010000005">
    <property type="protein sequence ID" value="MCB5364117.1"/>
    <property type="molecule type" value="Genomic_DNA"/>
</dbReference>
<dbReference type="InterPro" id="IPR036291">
    <property type="entry name" value="NAD(P)-bd_dom_sf"/>
</dbReference>
<dbReference type="InterPro" id="IPR005888">
    <property type="entry name" value="dTDP_Gluc_deHydtase"/>
</dbReference>
<dbReference type="SUPFAM" id="SSF51735">
    <property type="entry name" value="NAD(P)-binding Rossmann-fold domains"/>
    <property type="match status" value="1"/>
</dbReference>
<dbReference type="RefSeq" id="WP_226954509.1">
    <property type="nucleotide sequence ID" value="NZ_JACDXW010000005.1"/>
</dbReference>
<evidence type="ECO:0000256" key="4">
    <source>
        <dbReference type="ARBA" id="ARBA00011990"/>
    </source>
</evidence>
<name>A0ABS8CDJ3_9BURK</name>
<comment type="similarity">
    <text evidence="3 7">Belongs to the NAD(P)-dependent epimerase/dehydratase family. dTDP-glucose dehydratase subfamily.</text>
</comment>
<keyword evidence="6 7" id="KW-0456">Lyase</keyword>
<evidence type="ECO:0000259" key="8">
    <source>
        <dbReference type="Pfam" id="PF16363"/>
    </source>
</evidence>
<evidence type="ECO:0000256" key="7">
    <source>
        <dbReference type="RuleBase" id="RU004473"/>
    </source>
</evidence>
<dbReference type="EC" id="4.2.1.46" evidence="4 7"/>
<dbReference type="GO" id="GO:0008460">
    <property type="term" value="F:dTDP-glucose 4,6-dehydratase activity"/>
    <property type="evidence" value="ECO:0007669"/>
    <property type="project" value="UniProtKB-EC"/>
</dbReference>
<dbReference type="Pfam" id="PF16363">
    <property type="entry name" value="GDP_Man_Dehyd"/>
    <property type="match status" value="1"/>
</dbReference>
<evidence type="ECO:0000256" key="3">
    <source>
        <dbReference type="ARBA" id="ARBA00008178"/>
    </source>
</evidence>
<proteinExistence type="inferred from homology"/>
<comment type="caution">
    <text evidence="9">The sequence shown here is derived from an EMBL/GenBank/DDBJ whole genome shotgun (WGS) entry which is preliminary data.</text>
</comment>
<keyword evidence="10" id="KW-1185">Reference proteome</keyword>
<evidence type="ECO:0000256" key="6">
    <source>
        <dbReference type="ARBA" id="ARBA00023239"/>
    </source>
</evidence>
<dbReference type="NCBIfam" id="TIGR01181">
    <property type="entry name" value="dTDP_gluc_dehyt"/>
    <property type="match status" value="1"/>
</dbReference>
<protein>
    <recommendedName>
        <fullName evidence="4 7">dTDP-glucose 4,6-dehydratase</fullName>
        <ecNumber evidence="4 7">4.2.1.46</ecNumber>
    </recommendedName>
</protein>
<dbReference type="Gene3D" id="3.90.25.10">
    <property type="entry name" value="UDP-galactose 4-epimerase, domain 1"/>
    <property type="match status" value="1"/>
</dbReference>
<evidence type="ECO:0000313" key="9">
    <source>
        <dbReference type="EMBL" id="MCB5364117.1"/>
    </source>
</evidence>
<dbReference type="CDD" id="cd05246">
    <property type="entry name" value="dTDP_GD_SDR_e"/>
    <property type="match status" value="1"/>
</dbReference>
<accession>A0ABS8CDJ3</accession>